<protein>
    <submittedName>
        <fullName evidence="2">Sporulation protein YunB</fullName>
    </submittedName>
</protein>
<dbReference type="NCBIfam" id="TIGR02832">
    <property type="entry name" value="spo_yunB"/>
    <property type="match status" value="1"/>
</dbReference>
<organism evidence="2 3">
    <name type="scientific">Congzhengia minquanensis</name>
    <dbReference type="NCBI Taxonomy" id="2763657"/>
    <lineage>
        <taxon>Bacteria</taxon>
        <taxon>Bacillati</taxon>
        <taxon>Bacillota</taxon>
        <taxon>Clostridia</taxon>
        <taxon>Eubacteriales</taxon>
        <taxon>Oscillospiraceae</taxon>
        <taxon>Congzhengia</taxon>
    </lineage>
</organism>
<gene>
    <name evidence="2" type="primary">yunB</name>
    <name evidence="2" type="ORF">H8698_08160</name>
</gene>
<evidence type="ECO:0000313" key="2">
    <source>
        <dbReference type="EMBL" id="MBC8540947.1"/>
    </source>
</evidence>
<feature type="chain" id="PRO_5036758396" evidence="1">
    <location>
        <begin position="23"/>
        <end position="207"/>
    </location>
</feature>
<sequence length="207" mass="22756">MCVLFLLCSAVYMLSVMRPAFAALAENRAKELAVRTINEAISQKFSQEMKYSDIVEFERTSDNKINAVKSNLAGVNKLKSDLSLDILQKISALNQDQLKVPLGSLMGNDIFAGCGPELSFQVKPYGNVVTDIQTNFTEAGINQTKCDVTVSVKADMSILMPAMNKKSTVETTVPIIQTVIVGDIPESYTNVDRDGYQFEDDVLQLAE</sequence>
<dbReference type="InterPro" id="IPR014197">
    <property type="entry name" value="Sporulation_prot_YunB"/>
</dbReference>
<proteinExistence type="predicted"/>
<dbReference type="Proteomes" id="UP000611762">
    <property type="component" value="Unassembled WGS sequence"/>
</dbReference>
<evidence type="ECO:0000313" key="3">
    <source>
        <dbReference type="Proteomes" id="UP000611762"/>
    </source>
</evidence>
<dbReference type="Pfam" id="PF09560">
    <property type="entry name" value="Spore_YunB"/>
    <property type="match status" value="1"/>
</dbReference>
<keyword evidence="3" id="KW-1185">Reference proteome</keyword>
<dbReference type="AlphaFoldDB" id="A0A926HUU8"/>
<keyword evidence="1" id="KW-0732">Signal</keyword>
<feature type="signal peptide" evidence="1">
    <location>
        <begin position="1"/>
        <end position="22"/>
    </location>
</feature>
<name>A0A926HUU8_9FIRM</name>
<accession>A0A926HUU8</accession>
<evidence type="ECO:0000256" key="1">
    <source>
        <dbReference type="SAM" id="SignalP"/>
    </source>
</evidence>
<dbReference type="RefSeq" id="WP_249312742.1">
    <property type="nucleotide sequence ID" value="NZ_JACRSU010000003.1"/>
</dbReference>
<reference evidence="2" key="1">
    <citation type="submission" date="2020-08" db="EMBL/GenBank/DDBJ databases">
        <title>Genome public.</title>
        <authorList>
            <person name="Liu C."/>
            <person name="Sun Q."/>
        </authorList>
    </citation>
    <scope>NUCLEOTIDE SEQUENCE</scope>
    <source>
        <strain evidence="2">H8</strain>
    </source>
</reference>
<comment type="caution">
    <text evidence="2">The sequence shown here is derived from an EMBL/GenBank/DDBJ whole genome shotgun (WGS) entry which is preliminary data.</text>
</comment>
<dbReference type="EMBL" id="JACRSU010000003">
    <property type="protein sequence ID" value="MBC8540947.1"/>
    <property type="molecule type" value="Genomic_DNA"/>
</dbReference>
<dbReference type="PIRSF" id="PIRSF021383">
    <property type="entry name" value="YunB"/>
    <property type="match status" value="1"/>
</dbReference>